<dbReference type="GO" id="GO:0005576">
    <property type="term" value="C:extracellular region"/>
    <property type="evidence" value="ECO:0007669"/>
    <property type="project" value="UniProtKB-SubCell"/>
</dbReference>
<evidence type="ECO:0000313" key="5">
    <source>
        <dbReference type="EMBL" id="KAB7506666.1"/>
    </source>
</evidence>
<dbReference type="PANTHER" id="PTHR24258">
    <property type="entry name" value="SERINE PROTEASE-RELATED"/>
    <property type="match status" value="1"/>
</dbReference>
<reference evidence="5 6" key="1">
    <citation type="journal article" date="2019" name="PLoS Biol.">
        <title>Sex chromosomes control vertical transmission of feminizing Wolbachia symbionts in an isopod.</title>
        <authorList>
            <person name="Becking T."/>
            <person name="Chebbi M.A."/>
            <person name="Giraud I."/>
            <person name="Moumen B."/>
            <person name="Laverre T."/>
            <person name="Caubet Y."/>
            <person name="Peccoud J."/>
            <person name="Gilbert C."/>
            <person name="Cordaux R."/>
        </authorList>
    </citation>
    <scope>NUCLEOTIDE SEQUENCE [LARGE SCALE GENOMIC DNA]</scope>
    <source>
        <strain evidence="5">ANa2</strain>
        <tissue evidence="5">Whole body excluding digestive tract and cuticle</tissue>
    </source>
</reference>
<dbReference type="PROSITE" id="PS00134">
    <property type="entry name" value="TRYPSIN_HIS"/>
    <property type="match status" value="1"/>
</dbReference>
<dbReference type="OrthoDB" id="6261922at2759"/>
<feature type="domain" description="Peptidase S1" evidence="4">
    <location>
        <begin position="1"/>
        <end position="240"/>
    </location>
</feature>
<name>A0A5N5TKK0_9CRUS</name>
<dbReference type="PRINTS" id="PR00722">
    <property type="entry name" value="CHYMOTRYPSIN"/>
</dbReference>
<proteinExistence type="predicted"/>
<gene>
    <name evidence="5" type="primary">Sb_5</name>
    <name evidence="5" type="ORF">Anas_02798</name>
</gene>
<keyword evidence="6" id="KW-1185">Reference proteome</keyword>
<comment type="caution">
    <text evidence="5">The sequence shown here is derived from an EMBL/GenBank/DDBJ whole genome shotgun (WGS) entry which is preliminary data.</text>
</comment>
<evidence type="ECO:0000313" key="6">
    <source>
        <dbReference type="Proteomes" id="UP000326759"/>
    </source>
</evidence>
<dbReference type="CDD" id="cd00190">
    <property type="entry name" value="Tryp_SPc"/>
    <property type="match status" value="1"/>
</dbReference>
<protein>
    <submittedName>
        <fullName evidence="5">Serine proteinase stubble</fullName>
    </submittedName>
</protein>
<dbReference type="PANTHER" id="PTHR24258:SF129">
    <property type="entry name" value="LP15124P-RELATED"/>
    <property type="match status" value="1"/>
</dbReference>
<dbReference type="SMART" id="SM00020">
    <property type="entry name" value="Tryp_SPc"/>
    <property type="match status" value="1"/>
</dbReference>
<accession>A0A5N5TKK0</accession>
<organism evidence="5 6">
    <name type="scientific">Armadillidium nasatum</name>
    <dbReference type="NCBI Taxonomy" id="96803"/>
    <lineage>
        <taxon>Eukaryota</taxon>
        <taxon>Metazoa</taxon>
        <taxon>Ecdysozoa</taxon>
        <taxon>Arthropoda</taxon>
        <taxon>Crustacea</taxon>
        <taxon>Multicrustacea</taxon>
        <taxon>Malacostraca</taxon>
        <taxon>Eumalacostraca</taxon>
        <taxon>Peracarida</taxon>
        <taxon>Isopoda</taxon>
        <taxon>Oniscidea</taxon>
        <taxon>Crinocheta</taxon>
        <taxon>Armadillidiidae</taxon>
        <taxon>Armadillidium</taxon>
    </lineage>
</organism>
<dbReference type="Proteomes" id="UP000326759">
    <property type="component" value="Unassembled WGS sequence"/>
</dbReference>
<dbReference type="EMBL" id="SEYY01000710">
    <property type="protein sequence ID" value="KAB7506666.1"/>
    <property type="molecule type" value="Genomic_DNA"/>
</dbReference>
<dbReference type="Gene3D" id="2.40.10.10">
    <property type="entry name" value="Trypsin-like serine proteases"/>
    <property type="match status" value="2"/>
</dbReference>
<dbReference type="AlphaFoldDB" id="A0A5N5TKK0"/>
<dbReference type="GO" id="GO:0006508">
    <property type="term" value="P:proteolysis"/>
    <property type="evidence" value="ECO:0007669"/>
    <property type="project" value="InterPro"/>
</dbReference>
<dbReference type="Pfam" id="PF00089">
    <property type="entry name" value="Trypsin"/>
    <property type="match status" value="1"/>
</dbReference>
<evidence type="ECO:0000256" key="3">
    <source>
        <dbReference type="ARBA" id="ARBA00023157"/>
    </source>
</evidence>
<dbReference type="FunFam" id="2.40.10.10:FF:000038">
    <property type="entry name" value="Serine protease"/>
    <property type="match status" value="1"/>
</dbReference>
<dbReference type="SUPFAM" id="SSF50494">
    <property type="entry name" value="Trypsin-like serine proteases"/>
    <property type="match status" value="1"/>
</dbReference>
<dbReference type="GO" id="GO:0004252">
    <property type="term" value="F:serine-type endopeptidase activity"/>
    <property type="evidence" value="ECO:0007669"/>
    <property type="project" value="InterPro"/>
</dbReference>
<dbReference type="PROSITE" id="PS50240">
    <property type="entry name" value="TRYPSIN_DOM"/>
    <property type="match status" value="1"/>
</dbReference>
<evidence type="ECO:0000256" key="1">
    <source>
        <dbReference type="ARBA" id="ARBA00004613"/>
    </source>
</evidence>
<dbReference type="InterPro" id="IPR001314">
    <property type="entry name" value="Peptidase_S1A"/>
</dbReference>
<dbReference type="InterPro" id="IPR001254">
    <property type="entry name" value="Trypsin_dom"/>
</dbReference>
<keyword evidence="3" id="KW-1015">Disulfide bond</keyword>
<keyword evidence="2" id="KW-0964">Secreted</keyword>
<comment type="subcellular location">
    <subcellularLocation>
        <location evidence="1">Secreted</location>
    </subcellularLocation>
</comment>
<dbReference type="InterPro" id="IPR009003">
    <property type="entry name" value="Peptidase_S1_PA"/>
</dbReference>
<dbReference type="InterPro" id="IPR018114">
    <property type="entry name" value="TRYPSIN_HIS"/>
</dbReference>
<sequence>MVALLRMENIGGEEVNLYLCGGSLIQPNIVLTAAHCVGSYGMKFLKVRAGEWDTQSEYEIYPHQDRFVTHVIIHPDYNEGSLWNDFAILVLESPFVLGPNVDTICLPNHGEIFDHVSCYATGWGKDKFGREGRFQNILKQVSLKVVPHGICENALRSTRLGEYFQLHSSFLCAGGKEGVDTCKGDGGSPLVCTRPTHAFTQPVYYQVGIVAWGIGCGEHGIPGVYANVTQAVHWIYEAFTPYLVV</sequence>
<evidence type="ECO:0000259" key="4">
    <source>
        <dbReference type="PROSITE" id="PS50240"/>
    </source>
</evidence>
<evidence type="ECO:0000256" key="2">
    <source>
        <dbReference type="ARBA" id="ARBA00022525"/>
    </source>
</evidence>
<dbReference type="InterPro" id="IPR043504">
    <property type="entry name" value="Peptidase_S1_PA_chymotrypsin"/>
</dbReference>